<proteinExistence type="predicted"/>
<reference evidence="1" key="1">
    <citation type="submission" date="2018-02" db="EMBL/GenBank/DDBJ databases">
        <title>Rhizophora mucronata_Transcriptome.</title>
        <authorList>
            <person name="Meera S.P."/>
            <person name="Sreeshan A."/>
            <person name="Augustine A."/>
        </authorList>
    </citation>
    <scope>NUCLEOTIDE SEQUENCE</scope>
    <source>
        <tissue evidence="1">Leaf</tissue>
    </source>
</reference>
<evidence type="ECO:0000313" key="1">
    <source>
        <dbReference type="EMBL" id="MBX56269.1"/>
    </source>
</evidence>
<accession>A0A2P2PNT2</accession>
<protein>
    <submittedName>
        <fullName evidence="1">Uncharacterized protein</fullName>
    </submittedName>
</protein>
<organism evidence="1">
    <name type="scientific">Rhizophora mucronata</name>
    <name type="common">Asiatic mangrove</name>
    <dbReference type="NCBI Taxonomy" id="61149"/>
    <lineage>
        <taxon>Eukaryota</taxon>
        <taxon>Viridiplantae</taxon>
        <taxon>Streptophyta</taxon>
        <taxon>Embryophyta</taxon>
        <taxon>Tracheophyta</taxon>
        <taxon>Spermatophyta</taxon>
        <taxon>Magnoliopsida</taxon>
        <taxon>eudicotyledons</taxon>
        <taxon>Gunneridae</taxon>
        <taxon>Pentapetalae</taxon>
        <taxon>rosids</taxon>
        <taxon>fabids</taxon>
        <taxon>Malpighiales</taxon>
        <taxon>Rhizophoraceae</taxon>
        <taxon>Rhizophora</taxon>
    </lineage>
</organism>
<sequence length="12" mass="1366">MRKILESDGFLG</sequence>
<name>A0A2P2PNT2_RHIMU</name>
<dbReference type="EMBL" id="GGEC01075785">
    <property type="protein sequence ID" value="MBX56269.1"/>
    <property type="molecule type" value="Transcribed_RNA"/>
</dbReference>